<name>A0AAE4K121_9ACTO</name>
<keyword evidence="1" id="KW-0812">Transmembrane</keyword>
<feature type="transmembrane region" description="Helical" evidence="1">
    <location>
        <begin position="110"/>
        <end position="131"/>
    </location>
</feature>
<keyword evidence="1" id="KW-1133">Transmembrane helix</keyword>
<dbReference type="AlphaFoldDB" id="A0AAE4K121"/>
<gene>
    <name evidence="2" type="ORF">RMW62_07850</name>
</gene>
<reference evidence="2" key="1">
    <citation type="submission" date="2022-06" db="EMBL/GenBank/DDBJ databases">
        <title>Draft Genome Sequences of Three Actinomyces oris Strains, Isolated from Healthy Human Feces.</title>
        <authorList>
            <person name="Ye Y."/>
            <person name="Liu C."/>
            <person name="Zhao J."/>
            <person name="Xu J."/>
            <person name="Huang H."/>
            <person name="Wang B."/>
            <person name="Wei J."/>
            <person name="Jing X."/>
        </authorList>
    </citation>
    <scope>NUCLEOTIDE SEQUENCE</scope>
    <source>
        <strain evidence="2">CNGBCC1803368</strain>
    </source>
</reference>
<dbReference type="RefSeq" id="WP_311372834.1">
    <property type="nucleotide sequence ID" value="NZ_JAMZMH010000008.1"/>
</dbReference>
<feature type="transmembrane region" description="Helical" evidence="1">
    <location>
        <begin position="16"/>
        <end position="34"/>
    </location>
</feature>
<keyword evidence="1" id="KW-0472">Membrane</keyword>
<sequence length="244" mass="26217">MRAAWYWENRKAPNRWYWVAVTILCSLGSLSGYLQYRSYRSQFEAQGATWEITWSQSTLLLSMLFLPLALGAFAAQIASSEHQGRNWQRMSANGLETAMVAGKLLHGLQVAALTTAVLALTTAVTGLALGFNLVGLVAYLPRFAVVALGMWVILTFVTWLGAVMTSFATTMSTVLLSTIAGMAMLLAARPLSVLNPAASLTRTTSAMSPGNVASPGAAAFEGVICLVWVALLALALRRAVRRQS</sequence>
<feature type="transmembrane region" description="Helical" evidence="1">
    <location>
        <begin position="212"/>
        <end position="236"/>
    </location>
</feature>
<organism evidence="2 3">
    <name type="scientific">Actinomyces oris</name>
    <dbReference type="NCBI Taxonomy" id="544580"/>
    <lineage>
        <taxon>Bacteria</taxon>
        <taxon>Bacillati</taxon>
        <taxon>Actinomycetota</taxon>
        <taxon>Actinomycetes</taxon>
        <taxon>Actinomycetales</taxon>
        <taxon>Actinomycetaceae</taxon>
        <taxon>Actinomyces</taxon>
    </lineage>
</organism>
<feature type="transmembrane region" description="Helical" evidence="1">
    <location>
        <begin position="54"/>
        <end position="75"/>
    </location>
</feature>
<feature type="transmembrane region" description="Helical" evidence="1">
    <location>
        <begin position="174"/>
        <end position="192"/>
    </location>
</feature>
<comment type="caution">
    <text evidence="2">The sequence shown here is derived from an EMBL/GenBank/DDBJ whole genome shotgun (WGS) entry which is preliminary data.</text>
</comment>
<evidence type="ECO:0000313" key="2">
    <source>
        <dbReference type="EMBL" id="MDT0248994.1"/>
    </source>
</evidence>
<evidence type="ECO:0000313" key="3">
    <source>
        <dbReference type="Proteomes" id="UP001180729"/>
    </source>
</evidence>
<accession>A0AAE4K121</accession>
<protein>
    <submittedName>
        <fullName evidence="2">ABC transporter permease</fullName>
    </submittedName>
</protein>
<feature type="transmembrane region" description="Helical" evidence="1">
    <location>
        <begin position="143"/>
        <end position="162"/>
    </location>
</feature>
<dbReference type="Proteomes" id="UP001180729">
    <property type="component" value="Unassembled WGS sequence"/>
</dbReference>
<proteinExistence type="predicted"/>
<dbReference type="EMBL" id="JAMZMH010000008">
    <property type="protein sequence ID" value="MDT0248994.1"/>
    <property type="molecule type" value="Genomic_DNA"/>
</dbReference>
<evidence type="ECO:0000256" key="1">
    <source>
        <dbReference type="SAM" id="Phobius"/>
    </source>
</evidence>